<organism evidence="13">
    <name type="scientific">Strongyloides ratti</name>
    <name type="common">Parasitic roundworm</name>
    <dbReference type="NCBI Taxonomy" id="34506"/>
    <lineage>
        <taxon>Eukaryota</taxon>
        <taxon>Metazoa</taxon>
        <taxon>Ecdysozoa</taxon>
        <taxon>Nematoda</taxon>
        <taxon>Chromadorea</taxon>
        <taxon>Rhabditida</taxon>
        <taxon>Tylenchina</taxon>
        <taxon>Panagrolaimomorpha</taxon>
        <taxon>Strongyloidoidea</taxon>
        <taxon>Strongyloididae</taxon>
        <taxon>Strongyloides</taxon>
    </lineage>
</organism>
<proteinExistence type="predicted"/>
<evidence type="ECO:0000256" key="3">
    <source>
        <dbReference type="ARBA" id="ARBA00022692"/>
    </source>
</evidence>
<evidence type="ECO:0000313" key="13">
    <source>
        <dbReference type="EMBL" id="CEF62384.1"/>
    </source>
</evidence>
<keyword evidence="6" id="KW-0560">Oxidoreductase</keyword>
<dbReference type="STRING" id="34506.A0A090L4G9"/>
<dbReference type="Proteomes" id="UP000035682">
    <property type="component" value="Unplaced"/>
</dbReference>
<dbReference type="OMA" id="AFVCYSW"/>
<dbReference type="OrthoDB" id="1726137at2759"/>
<keyword evidence="4" id="KW-0479">Metal-binding</keyword>
<comment type="cofactor">
    <cofactor evidence="1">
        <name>heme b</name>
        <dbReference type="ChEBI" id="CHEBI:60344"/>
    </cofactor>
</comment>
<dbReference type="GeneID" id="36374749"/>
<protein>
    <submittedName>
        <fullName evidence="13 15">Cytochrome c oxidase assembly protein COX15 homolog</fullName>
    </submittedName>
</protein>
<dbReference type="GO" id="GO:0046872">
    <property type="term" value="F:metal ion binding"/>
    <property type="evidence" value="ECO:0007669"/>
    <property type="project" value="UniProtKB-KW"/>
</dbReference>
<evidence type="ECO:0000256" key="9">
    <source>
        <dbReference type="ARBA" id="ARBA00023136"/>
    </source>
</evidence>
<evidence type="ECO:0000256" key="8">
    <source>
        <dbReference type="ARBA" id="ARBA00023133"/>
    </source>
</evidence>
<dbReference type="RefSeq" id="XP_024501586.1">
    <property type="nucleotide sequence ID" value="XM_024647516.1"/>
</dbReference>
<name>A0A090L4G9_STRRB</name>
<feature type="transmembrane region" description="Helical" evidence="12">
    <location>
        <begin position="40"/>
        <end position="58"/>
    </location>
</feature>
<feature type="transmembrane region" description="Helical" evidence="12">
    <location>
        <begin position="228"/>
        <end position="249"/>
    </location>
</feature>
<dbReference type="PANTHER" id="PTHR23289:SF2">
    <property type="entry name" value="CYTOCHROME C OXIDASE ASSEMBLY PROTEIN COX15 HOMOLOG"/>
    <property type="match status" value="1"/>
</dbReference>
<keyword evidence="14" id="KW-1185">Reference proteome</keyword>
<feature type="transmembrane region" description="Helical" evidence="12">
    <location>
        <begin position="125"/>
        <end position="143"/>
    </location>
</feature>
<keyword evidence="8" id="KW-0350">Heme biosynthesis</keyword>
<keyword evidence="7" id="KW-0408">Iron</keyword>
<comment type="catalytic activity">
    <reaction evidence="11">
        <text>Fe(II)-heme o + 2 A + H2O = Fe(II)-heme a + 2 AH2</text>
        <dbReference type="Rhea" id="RHEA:63388"/>
        <dbReference type="ChEBI" id="CHEBI:13193"/>
        <dbReference type="ChEBI" id="CHEBI:15377"/>
        <dbReference type="ChEBI" id="CHEBI:17499"/>
        <dbReference type="ChEBI" id="CHEBI:60530"/>
        <dbReference type="ChEBI" id="CHEBI:61715"/>
        <dbReference type="EC" id="1.17.99.9"/>
    </reaction>
    <physiologicalReaction direction="left-to-right" evidence="11">
        <dbReference type="Rhea" id="RHEA:63389"/>
    </physiologicalReaction>
</comment>
<evidence type="ECO:0000256" key="11">
    <source>
        <dbReference type="ARBA" id="ARBA00048044"/>
    </source>
</evidence>
<feature type="transmembrane region" description="Helical" evidence="12">
    <location>
        <begin position="155"/>
        <end position="173"/>
    </location>
</feature>
<evidence type="ECO:0000256" key="10">
    <source>
        <dbReference type="ARBA" id="ARBA00044501"/>
    </source>
</evidence>
<evidence type="ECO:0000256" key="12">
    <source>
        <dbReference type="SAM" id="Phobius"/>
    </source>
</evidence>
<dbReference type="Pfam" id="PF02628">
    <property type="entry name" value="COX15-CtaA"/>
    <property type="match status" value="1"/>
</dbReference>
<evidence type="ECO:0000256" key="4">
    <source>
        <dbReference type="ARBA" id="ARBA00022723"/>
    </source>
</evidence>
<evidence type="ECO:0000256" key="7">
    <source>
        <dbReference type="ARBA" id="ARBA00023004"/>
    </source>
</evidence>
<accession>A0A090L4G9</accession>
<comment type="subcellular location">
    <subcellularLocation>
        <location evidence="2">Membrane</location>
        <topology evidence="2">Multi-pass membrane protein</topology>
    </subcellularLocation>
</comment>
<dbReference type="PANTHER" id="PTHR23289">
    <property type="entry name" value="CYTOCHROME C OXIDASE ASSEMBLY PROTEIN COX15"/>
    <property type="match status" value="1"/>
</dbReference>
<dbReference type="EMBL" id="LN609528">
    <property type="protein sequence ID" value="CEF62384.1"/>
    <property type="molecule type" value="Genomic_DNA"/>
</dbReference>
<comment type="pathway">
    <text evidence="10">Porphyrin-containing compound metabolism; heme A biosynthesis; heme A from heme O: step 1/1.</text>
</comment>
<dbReference type="GO" id="GO:0006784">
    <property type="term" value="P:heme A biosynthetic process"/>
    <property type="evidence" value="ECO:0007669"/>
    <property type="project" value="InterPro"/>
</dbReference>
<evidence type="ECO:0000256" key="2">
    <source>
        <dbReference type="ARBA" id="ARBA00004141"/>
    </source>
</evidence>
<reference evidence="13 14" key="1">
    <citation type="submission" date="2014-09" db="EMBL/GenBank/DDBJ databases">
        <authorList>
            <person name="Martin A.A."/>
        </authorList>
    </citation>
    <scope>NUCLEOTIDE SEQUENCE</scope>
    <source>
        <strain evidence="14">ED321</strain>
        <strain evidence="13">ED321 Heterogonic</strain>
    </source>
</reference>
<dbReference type="InterPro" id="IPR003780">
    <property type="entry name" value="COX15/CtaA_fam"/>
</dbReference>
<gene>
    <name evidence="13 15 16" type="ORF">SRAE_1000065700</name>
</gene>
<keyword evidence="9 12" id="KW-0472">Membrane</keyword>
<feature type="transmembrane region" description="Helical" evidence="12">
    <location>
        <begin position="283"/>
        <end position="303"/>
    </location>
</feature>
<evidence type="ECO:0000313" key="14">
    <source>
        <dbReference type="Proteomes" id="UP000035682"/>
    </source>
</evidence>
<evidence type="ECO:0000313" key="15">
    <source>
        <dbReference type="WBParaSite" id="SRAE_1000065700.1"/>
    </source>
</evidence>
<dbReference type="WBParaSite" id="SRAE_1000065700.1">
    <property type="protein sequence ID" value="SRAE_1000065700.1"/>
    <property type="gene ID" value="WBGene00257254"/>
</dbReference>
<dbReference type="AlphaFoldDB" id="A0A090L4G9"/>
<sequence>MSRFSFSQILSLRQFATNVPKPKIGLCDGLTSGQKKTIGVWLLGCAGMVYGAVALGGLTRLTESGLSMVQWDLIKTMKPPITQKDWEEEFARYKQFPEYKYKTKTDEMTLKEFKFIFYMEYFHRMWGRAIGIAFLLPCAYFWMKGRFTKPMKIRMAVSSGLLLAQGGIGWWMVKSGLDPSNNSNKDIPRVSQYRLATHLGLNFVLKPVDHSNVPKLGRFIGLAHTSKALIFITAMIGALVAGLDAGLVYNSWPKFAETWIPENMLSRSPSWRNFTENPVTVQFVHRNMAYLTLIVITSTWIIGRRMPLPPRTRKALAGLVMMGYTQAALGILTLIYYVPVSLAACHQSGSMALLSFSLWLASELKRIPK</sequence>
<dbReference type="GO" id="GO:0016653">
    <property type="term" value="F:oxidoreductase activity, acting on NAD(P)H, heme protein as acceptor"/>
    <property type="evidence" value="ECO:0007669"/>
    <property type="project" value="TreeGrafter"/>
</dbReference>
<evidence type="ECO:0000256" key="6">
    <source>
        <dbReference type="ARBA" id="ARBA00023002"/>
    </source>
</evidence>
<dbReference type="GO" id="GO:0005743">
    <property type="term" value="C:mitochondrial inner membrane"/>
    <property type="evidence" value="ECO:0007669"/>
    <property type="project" value="TreeGrafter"/>
</dbReference>
<dbReference type="eggNOG" id="KOG2725">
    <property type="taxonomic scope" value="Eukaryota"/>
</dbReference>
<evidence type="ECO:0000313" key="16">
    <source>
        <dbReference type="WormBase" id="SRAE_1000065700"/>
    </source>
</evidence>
<evidence type="ECO:0000256" key="1">
    <source>
        <dbReference type="ARBA" id="ARBA00001970"/>
    </source>
</evidence>
<dbReference type="GO" id="GO:0120547">
    <property type="term" value="F:heme A synthase activity"/>
    <property type="evidence" value="ECO:0007669"/>
    <property type="project" value="UniProtKB-EC"/>
</dbReference>
<evidence type="ECO:0000256" key="5">
    <source>
        <dbReference type="ARBA" id="ARBA00022989"/>
    </source>
</evidence>
<reference evidence="15" key="2">
    <citation type="submission" date="2020-12" db="UniProtKB">
        <authorList>
            <consortium name="WormBaseParasite"/>
        </authorList>
    </citation>
    <scope>IDENTIFICATION</scope>
</reference>
<keyword evidence="3 12" id="KW-0812">Transmembrane</keyword>
<dbReference type="InterPro" id="IPR023754">
    <property type="entry name" value="HemeA_Synthase_type2"/>
</dbReference>
<feature type="transmembrane region" description="Helical" evidence="12">
    <location>
        <begin position="315"/>
        <end position="335"/>
    </location>
</feature>
<dbReference type="CTD" id="36374749"/>
<dbReference type="WormBase" id="SRAE_1000065700">
    <property type="protein sequence ID" value="SRP09343"/>
    <property type="gene ID" value="WBGene00257254"/>
</dbReference>
<keyword evidence="5 12" id="KW-1133">Transmembrane helix</keyword>